<feature type="compositionally biased region" description="Basic and acidic residues" evidence="6">
    <location>
        <begin position="166"/>
        <end position="184"/>
    </location>
</feature>
<sequence length="338" mass="36985">MSNPVNLVGDATSAARPPPQTLAETKENVAAVLVDNGASSAEISESEMQLVSSLAKLQKLEAMVHQLRTLLPDRLLEPMRPALNPKAAPGSVAGSPEIMLQQASHIFRGGVAEVQEFQSMWRGPEMKAVWERVDAQIKENGGNLLQPTGVWEQDYDTILEELVKEQEKKNEKQRKADEEQERSNIRSTEGGWRAIVDGFAQRNVPGMRLIPSKREASVTVALAKAGMVFNVHTVGGTEGNGVPEWQVSSKTAPGQSQTKVERSITDCLNARPQQWNLAHLLDMISSYSSIKQTPCMKCGKMTDAATQLPTIRQHKLTPSPTDGQPPSSTWEAYHASCI</sequence>
<feature type="region of interest" description="Disordered" evidence="6">
    <location>
        <begin position="166"/>
        <end position="188"/>
    </location>
</feature>
<gene>
    <name evidence="7" type="ORF">P170DRAFT_355586</name>
</gene>
<dbReference type="AlphaFoldDB" id="A0A2I2GCN1"/>
<comment type="similarity">
    <text evidence="2">Belongs to the Mediator complex subunit 27 family.</text>
</comment>
<name>A0A2I2GCN1_9EURO</name>
<dbReference type="VEuPathDB" id="FungiDB:P170DRAFT_355586"/>
<dbReference type="InterPro" id="IPR021627">
    <property type="entry name" value="Mediator_Med27"/>
</dbReference>
<evidence type="ECO:0000256" key="4">
    <source>
        <dbReference type="ARBA" id="ARBA00023163"/>
    </source>
</evidence>
<dbReference type="EMBL" id="MSFO01000003">
    <property type="protein sequence ID" value="PLB50631.1"/>
    <property type="molecule type" value="Genomic_DNA"/>
</dbReference>
<proteinExistence type="inferred from homology"/>
<dbReference type="RefSeq" id="XP_024705933.1">
    <property type="nucleotide sequence ID" value="XM_024844098.1"/>
</dbReference>
<dbReference type="OrthoDB" id="10254221at2759"/>
<dbReference type="Proteomes" id="UP000234275">
    <property type="component" value="Unassembled WGS sequence"/>
</dbReference>
<evidence type="ECO:0000313" key="8">
    <source>
        <dbReference type="Proteomes" id="UP000234275"/>
    </source>
</evidence>
<dbReference type="GeneID" id="36551798"/>
<evidence type="ECO:0000256" key="5">
    <source>
        <dbReference type="ARBA" id="ARBA00023242"/>
    </source>
</evidence>
<dbReference type="STRING" id="1392250.A0A2I2GCN1"/>
<comment type="subcellular location">
    <subcellularLocation>
        <location evidence="1">Nucleus</location>
    </subcellularLocation>
</comment>
<evidence type="ECO:0000256" key="3">
    <source>
        <dbReference type="ARBA" id="ARBA00023015"/>
    </source>
</evidence>
<evidence type="ECO:0000256" key="1">
    <source>
        <dbReference type="ARBA" id="ARBA00004123"/>
    </source>
</evidence>
<reference evidence="7 8" key="1">
    <citation type="submission" date="2016-12" db="EMBL/GenBank/DDBJ databases">
        <title>The genomes of Aspergillus section Nigri reveals drivers in fungal speciation.</title>
        <authorList>
            <consortium name="DOE Joint Genome Institute"/>
            <person name="Vesth T.C."/>
            <person name="Nybo J."/>
            <person name="Theobald S."/>
            <person name="Brandl J."/>
            <person name="Frisvad J.C."/>
            <person name="Nielsen K.F."/>
            <person name="Lyhne E.K."/>
            <person name="Kogle M.E."/>
            <person name="Kuo A."/>
            <person name="Riley R."/>
            <person name="Clum A."/>
            <person name="Nolan M."/>
            <person name="Lipzen A."/>
            <person name="Salamov A."/>
            <person name="Henrissat B."/>
            <person name="Wiebenga A."/>
            <person name="De Vries R.P."/>
            <person name="Grigoriev I.V."/>
            <person name="Mortensen U.H."/>
            <person name="Andersen M.R."/>
            <person name="Baker S.E."/>
        </authorList>
    </citation>
    <scope>NUCLEOTIDE SEQUENCE [LARGE SCALE GENOMIC DNA]</scope>
    <source>
        <strain evidence="7 8">IBT 23096</strain>
    </source>
</reference>
<accession>A0A2I2GCN1</accession>
<dbReference type="GO" id="GO:0016592">
    <property type="term" value="C:mediator complex"/>
    <property type="evidence" value="ECO:0007669"/>
    <property type="project" value="InterPro"/>
</dbReference>
<organism evidence="7 8">
    <name type="scientific">Aspergillus steynii IBT 23096</name>
    <dbReference type="NCBI Taxonomy" id="1392250"/>
    <lineage>
        <taxon>Eukaryota</taxon>
        <taxon>Fungi</taxon>
        <taxon>Dikarya</taxon>
        <taxon>Ascomycota</taxon>
        <taxon>Pezizomycotina</taxon>
        <taxon>Eurotiomycetes</taxon>
        <taxon>Eurotiomycetidae</taxon>
        <taxon>Eurotiales</taxon>
        <taxon>Aspergillaceae</taxon>
        <taxon>Aspergillus</taxon>
        <taxon>Aspergillus subgen. Circumdati</taxon>
    </lineage>
</organism>
<protein>
    <recommendedName>
        <fullName evidence="9">Mediator complex subunit 27-domain-containing protein</fullName>
    </recommendedName>
</protein>
<keyword evidence="3" id="KW-0805">Transcription regulation</keyword>
<keyword evidence="8" id="KW-1185">Reference proteome</keyword>
<keyword evidence="4" id="KW-0804">Transcription</keyword>
<dbReference type="Pfam" id="PF11571">
    <property type="entry name" value="Med27"/>
    <property type="match status" value="1"/>
</dbReference>
<keyword evidence="5" id="KW-0539">Nucleus</keyword>
<comment type="caution">
    <text evidence="7">The sequence shown here is derived from an EMBL/GenBank/DDBJ whole genome shotgun (WGS) entry which is preliminary data.</text>
</comment>
<evidence type="ECO:0008006" key="9">
    <source>
        <dbReference type="Google" id="ProtNLM"/>
    </source>
</evidence>
<evidence type="ECO:0000256" key="2">
    <source>
        <dbReference type="ARBA" id="ARBA00008048"/>
    </source>
</evidence>
<evidence type="ECO:0000313" key="7">
    <source>
        <dbReference type="EMBL" id="PLB50631.1"/>
    </source>
</evidence>
<evidence type="ECO:0000256" key="6">
    <source>
        <dbReference type="SAM" id="MobiDB-lite"/>
    </source>
</evidence>